<accession>A0ABV7YCC0</accession>
<organism evidence="1 2">
    <name type="scientific">Tenggerimyces flavus</name>
    <dbReference type="NCBI Taxonomy" id="1708749"/>
    <lineage>
        <taxon>Bacteria</taxon>
        <taxon>Bacillati</taxon>
        <taxon>Actinomycetota</taxon>
        <taxon>Actinomycetes</taxon>
        <taxon>Propionibacteriales</taxon>
        <taxon>Nocardioidaceae</taxon>
        <taxon>Tenggerimyces</taxon>
    </lineage>
</organism>
<keyword evidence="2" id="KW-1185">Reference proteome</keyword>
<comment type="caution">
    <text evidence="1">The sequence shown here is derived from an EMBL/GenBank/DDBJ whole genome shotgun (WGS) entry which is preliminary data.</text>
</comment>
<reference evidence="2" key="1">
    <citation type="journal article" date="2019" name="Int. J. Syst. Evol. Microbiol.">
        <title>The Global Catalogue of Microorganisms (GCM) 10K type strain sequencing project: providing services to taxonomists for standard genome sequencing and annotation.</title>
        <authorList>
            <consortium name="The Broad Institute Genomics Platform"/>
            <consortium name="The Broad Institute Genome Sequencing Center for Infectious Disease"/>
            <person name="Wu L."/>
            <person name="Ma J."/>
        </authorList>
    </citation>
    <scope>NUCLEOTIDE SEQUENCE [LARGE SCALE GENOMIC DNA]</scope>
    <source>
        <strain evidence="2">CGMCC 4.7241</strain>
    </source>
</reference>
<dbReference type="Proteomes" id="UP001595699">
    <property type="component" value="Unassembled WGS sequence"/>
</dbReference>
<sequence length="194" mass="21191">MDVRQAELLRDVLAGSGWVERTVEFARAMRVNTRTPGGLLLFGTPTDEPWHLTAHLDDESRLNDIPELKPTLVRWNPPPDAAPHLAIGLDRLVETRRGESLVVVAESASVPLLERVDDVRRKGASVFALDTGDRELASLANEVLEVPTDDDALLTFDGAQHLVSLAAGQPIASGRQSFRARLGRLLDHISGPSR</sequence>
<dbReference type="EMBL" id="JBHRZH010000012">
    <property type="protein sequence ID" value="MFC3761984.1"/>
    <property type="molecule type" value="Genomic_DNA"/>
</dbReference>
<protein>
    <submittedName>
        <fullName evidence="1">Uncharacterized protein</fullName>
    </submittedName>
</protein>
<proteinExistence type="predicted"/>
<dbReference type="RefSeq" id="WP_205120533.1">
    <property type="nucleotide sequence ID" value="NZ_JAFBCM010000001.1"/>
</dbReference>
<evidence type="ECO:0000313" key="1">
    <source>
        <dbReference type="EMBL" id="MFC3761984.1"/>
    </source>
</evidence>
<name>A0ABV7YCC0_9ACTN</name>
<gene>
    <name evidence="1" type="ORF">ACFOUW_14170</name>
</gene>
<evidence type="ECO:0000313" key="2">
    <source>
        <dbReference type="Proteomes" id="UP001595699"/>
    </source>
</evidence>